<evidence type="ECO:0008006" key="5">
    <source>
        <dbReference type="Google" id="ProtNLM"/>
    </source>
</evidence>
<dbReference type="PANTHER" id="PTHR35149">
    <property type="entry name" value="SLL5132 PROTEIN"/>
    <property type="match status" value="1"/>
</dbReference>
<proteinExistence type="predicted"/>
<keyword evidence="4" id="KW-1185">Reference proteome</keyword>
<protein>
    <recommendedName>
        <fullName evidence="5">DUF262 domain-containing protein</fullName>
    </recommendedName>
</protein>
<dbReference type="EMBL" id="LNCU01000039">
    <property type="protein sequence ID" value="KWV58336.1"/>
    <property type="molecule type" value="Genomic_DNA"/>
</dbReference>
<accession>A0A109K0C0</accession>
<name>A0A109K0C0_9BRAD</name>
<sequence>MASPLSAHEQPISKIFGGDYVFEIPGFQRPYAWTVEQARDLLDDLWDAARAKDPGEEQSPYFLGSIVLIKPETVPDCQVVDGQQRLTTITLLLSAIRANLSADEGRDITQLIYEKGSQILGTQDRFRLALRSRDLEFFQTYVQREGGFTSLVALGEQNSDSRQNLRRNALYFDERLKEMTVAARLTLAQFMVTRCFLVVVSTPDLDSAYRIFSILNSRGLPLAPGDILKAEIVGAIEDSQRDAYTRKWEDLEESLGRDQFSELLSLIRMIYRKAKPKGTVLKEFREHVAQAYKPRQLIDEVIVPIGDVFAELTDSAYVSSEKAEIVNEHLKWLNRLEFNDWLPPALAFAVRHRSQPRKMETFFRDLERLAYSMLIRKSSINDRIEKFSRLTRDIENGDDLSGTKSALQLSQAEQAATYKVLSGPLYDTLAARARSAVLLRLDALMSGGGASYDYDTITVEHVLPQNLKADSKWAEWFPDAQKRLEVVHSLGNLALLTRKKNASASNWEFDRKKKAYFAKDGVSPFVLTTQVLEHNDWTPAVVAARQKQLCDKLEAHWRLESRKAA</sequence>
<feature type="domain" description="GmrSD restriction endonucleases C-terminal" evidence="2">
    <location>
        <begin position="434"/>
        <end position="551"/>
    </location>
</feature>
<gene>
    <name evidence="3" type="ORF">AS156_36510</name>
</gene>
<evidence type="ECO:0000313" key="3">
    <source>
        <dbReference type="EMBL" id="KWV58336.1"/>
    </source>
</evidence>
<dbReference type="AlphaFoldDB" id="A0A109K0C0"/>
<reference evidence="3 4" key="1">
    <citation type="submission" date="2015-11" db="EMBL/GenBank/DDBJ databases">
        <title>Draft Genome Sequence of the Strain BR 10303 (Bradyrhizobium sp.) isolated from nodules of Centrolobium paraense.</title>
        <authorList>
            <person name="Zelli J.E."/>
            <person name="Simoes-Araujo J.L."/>
            <person name="Barauna A.C."/>
            <person name="Silva K."/>
        </authorList>
    </citation>
    <scope>NUCLEOTIDE SEQUENCE [LARGE SCALE GENOMIC DNA]</scope>
    <source>
        <strain evidence="3 4">BR 10303</strain>
    </source>
</reference>
<evidence type="ECO:0000259" key="1">
    <source>
        <dbReference type="Pfam" id="PF03235"/>
    </source>
</evidence>
<dbReference type="OrthoDB" id="9798761at2"/>
<comment type="caution">
    <text evidence="3">The sequence shown here is derived from an EMBL/GenBank/DDBJ whole genome shotgun (WGS) entry which is preliminary data.</text>
</comment>
<evidence type="ECO:0000259" key="2">
    <source>
        <dbReference type="Pfam" id="PF07510"/>
    </source>
</evidence>
<dbReference type="RefSeq" id="WP_066504164.1">
    <property type="nucleotide sequence ID" value="NZ_LNCU01000039.1"/>
</dbReference>
<evidence type="ECO:0000313" key="4">
    <source>
        <dbReference type="Proteomes" id="UP000057737"/>
    </source>
</evidence>
<dbReference type="InterPro" id="IPR004919">
    <property type="entry name" value="GmrSD_N"/>
</dbReference>
<organism evidence="3 4">
    <name type="scientific">Bradyrhizobium macuxiense</name>
    <dbReference type="NCBI Taxonomy" id="1755647"/>
    <lineage>
        <taxon>Bacteria</taxon>
        <taxon>Pseudomonadati</taxon>
        <taxon>Pseudomonadota</taxon>
        <taxon>Alphaproteobacteria</taxon>
        <taxon>Hyphomicrobiales</taxon>
        <taxon>Nitrobacteraceae</taxon>
        <taxon>Bradyrhizobium</taxon>
    </lineage>
</organism>
<dbReference type="PANTHER" id="PTHR35149:SF2">
    <property type="entry name" value="DUF262 DOMAIN-CONTAINING PROTEIN"/>
    <property type="match status" value="1"/>
</dbReference>
<dbReference type="InterPro" id="IPR011089">
    <property type="entry name" value="GmrSD_C"/>
</dbReference>
<dbReference type="Pfam" id="PF03235">
    <property type="entry name" value="GmrSD_N"/>
    <property type="match status" value="1"/>
</dbReference>
<dbReference type="Proteomes" id="UP000057737">
    <property type="component" value="Unassembled WGS sequence"/>
</dbReference>
<dbReference type="Pfam" id="PF07510">
    <property type="entry name" value="GmrSD_C"/>
    <property type="match status" value="1"/>
</dbReference>
<feature type="domain" description="GmrSD restriction endonucleases N-terminal" evidence="1">
    <location>
        <begin position="13"/>
        <end position="232"/>
    </location>
</feature>